<sequence length="1347" mass="147922">MYIDVISRKVKVSVSPEISGICLMSVARVGEDGALAAAGCTCSAARRGRAGVRTPRAADMDLRLTRPRKRGVAAGAGARAVFTCGCRRRVQRAGDRSLGGPRGGGGRARAARAAGGGASSRRPPVRLGAASARSSPDPAVRRAGVSPRAPGGGGEPRAARPRADAAAGRSRSAPHECVPLPAGRRRARSQAGRDLAEPAPPPAHPAPRLRPVFLWARQRDGTVQEVRCEDYDPRNRIRIARTPTGWRVIPRTEIFDSIVVNSAPAHSPPEPSAPPERRRRRRPGRPRRRRTDAAAPAPAWLAPDLESHIPSHTIAVPRVPPAPPEPTPLDNLLAVAELEFNQQRGEELELELQGSQYPFLPPEDVARDVMSFELGEPKPPDEMFFEQRKTHVPERAAEDDVFHNDMGVHKDLFETISEAHYLPELGGPHDEALLESLVEKGCEDNQILGQALDKLAHLVHGTDYVEEEDDILLGGAPVADIIDRLEQSLESPSRSSMTAAQGLLHLHHIGDHLPLAEQQQSLEQSYMSDEVFASADPPTECTLETLSAASQMQNATEVNHLEYDQNAEKSLQNEVENTEVMYSEQVPEIPETPEEPKYQPLPDQSESTLPSELQPEISDEPTENVNDNVTLKLETDENACDDEGNFSNTIKVEAPSIEFTKDIEDTAAVELVATDLSVKNAKSKKSARVVASVAETTNNMEDNLSEKSDDLPKDLSVQRRLPTPHASPRRIDIPRAPSRESDAMQSPQPSGIPAVPSSPEIFTMPQSKSKQSLFLETLLSSPSPKMYTSEVTITKQQCEPLNLGKHRKSASPTVTSCSDEIRKLNKEFGEPQEKKGRRESTDDLVKINKVFNKCDRDEHNSEAQTKSKKTEAEEKLPIKYVEKMNKMSPLEQIQNMRSGAGFNIPDPILIPKNKLNQILAAPAIEIPLLLMTNPEFRLPEAFHYPMVLRDPDILVISFAQLESIILNEPKRPASPKKEPKPPTPKSAITTTSTSSSENTAASNQLELINNIQPKPIPPIDALAGDIEAASASMFNQMFWLPYISQISQIEAMAACTQNMDFIKAFNSSGYSAGQGFPEISPVFNPNSRFGVPSGFPVMPPVDYENRMQYAMWQETMNHSNQQQQAQRQSQTKANESQAKEMAKSLDVQNPFVHSTKSHHHQNKSHSSMSSRSSPMANYTASQRAAMQHNSFLQNMYPGMNPNIRPNMPLPGLQIPYFNPNMMGSQRSPRGQKSPTSPYFPNNNYLQSMQHSEAQAHQRSSSTGSQDSPRPRISVKSLQNLLAPPRGDGALSMASSSSRRGLAPAALARRREEPEVGSTTPLGESPAHLPPHPHDPASFHLWHPLFGK</sequence>
<comment type="caution">
    <text evidence="1">The sequence shown here is derived from an EMBL/GenBank/DDBJ whole genome shotgun (WGS) entry which is preliminary data.</text>
</comment>
<keyword evidence="2" id="KW-1185">Reference proteome</keyword>
<dbReference type="Proteomes" id="UP001231649">
    <property type="component" value="Chromosome 16"/>
</dbReference>
<evidence type="ECO:0000313" key="2">
    <source>
        <dbReference type="Proteomes" id="UP001231649"/>
    </source>
</evidence>
<accession>A0ACC2QNN3</accession>
<reference evidence="1" key="1">
    <citation type="submission" date="2023-03" db="EMBL/GenBank/DDBJ databases">
        <title>Chromosome-level genomes of two armyworms, Mythimna separata and Mythimna loreyi, provide insights into the biosynthesis and reception of sex pheromones.</title>
        <authorList>
            <person name="Zhao H."/>
        </authorList>
    </citation>
    <scope>NUCLEOTIDE SEQUENCE</scope>
    <source>
        <strain evidence="1">BeijingLab</strain>
    </source>
</reference>
<proteinExistence type="predicted"/>
<organism evidence="1 2">
    <name type="scientific">Mythimna loreyi</name>
    <dbReference type="NCBI Taxonomy" id="667449"/>
    <lineage>
        <taxon>Eukaryota</taxon>
        <taxon>Metazoa</taxon>
        <taxon>Ecdysozoa</taxon>
        <taxon>Arthropoda</taxon>
        <taxon>Hexapoda</taxon>
        <taxon>Insecta</taxon>
        <taxon>Pterygota</taxon>
        <taxon>Neoptera</taxon>
        <taxon>Endopterygota</taxon>
        <taxon>Lepidoptera</taxon>
        <taxon>Glossata</taxon>
        <taxon>Ditrysia</taxon>
        <taxon>Noctuoidea</taxon>
        <taxon>Noctuidae</taxon>
        <taxon>Noctuinae</taxon>
        <taxon>Hadenini</taxon>
        <taxon>Mythimna</taxon>
    </lineage>
</organism>
<name>A0ACC2QNN3_9NEOP</name>
<protein>
    <submittedName>
        <fullName evidence="1">Uncharacterized protein</fullName>
    </submittedName>
</protein>
<gene>
    <name evidence="1" type="ORF">PYW08_004231</name>
</gene>
<evidence type="ECO:0000313" key="1">
    <source>
        <dbReference type="EMBL" id="KAJ8721829.1"/>
    </source>
</evidence>
<dbReference type="EMBL" id="CM056792">
    <property type="protein sequence ID" value="KAJ8721829.1"/>
    <property type="molecule type" value="Genomic_DNA"/>
</dbReference>